<evidence type="ECO:0000313" key="3">
    <source>
        <dbReference type="EMBL" id="KAE9011610.1"/>
    </source>
</evidence>
<dbReference type="Proteomes" id="UP000435112">
    <property type="component" value="Unassembled WGS sequence"/>
</dbReference>
<feature type="compositionally biased region" description="Basic and acidic residues" evidence="1">
    <location>
        <begin position="17"/>
        <end position="31"/>
    </location>
</feature>
<dbReference type="OrthoDB" id="10275722at2759"/>
<dbReference type="EMBL" id="QXFV01001220">
    <property type="protein sequence ID" value="KAE9011610.1"/>
    <property type="molecule type" value="Genomic_DNA"/>
</dbReference>
<evidence type="ECO:0000256" key="1">
    <source>
        <dbReference type="SAM" id="MobiDB-lite"/>
    </source>
</evidence>
<evidence type="ECO:0000313" key="2">
    <source>
        <dbReference type="EMBL" id="KAE9007304.1"/>
    </source>
</evidence>
<gene>
    <name evidence="3" type="ORF">PR001_g15872</name>
    <name evidence="2" type="ORF">PR002_g16240</name>
</gene>
<reference evidence="4 5" key="1">
    <citation type="submission" date="2018-09" db="EMBL/GenBank/DDBJ databases">
        <title>Genomic investigation of the strawberry pathogen Phytophthora fragariae indicates pathogenicity is determined by transcriptional variation in three key races.</title>
        <authorList>
            <person name="Adams T.M."/>
            <person name="Armitage A.D."/>
            <person name="Sobczyk M.K."/>
            <person name="Bates H.J."/>
            <person name="Dunwell J.M."/>
            <person name="Nellist C.F."/>
            <person name="Harrison R.J."/>
        </authorList>
    </citation>
    <scope>NUCLEOTIDE SEQUENCE [LARGE SCALE GENOMIC DNA]</scope>
    <source>
        <strain evidence="3 4">SCRP249</strain>
        <strain evidence="2 5">SCRP324</strain>
    </source>
</reference>
<evidence type="ECO:0000313" key="4">
    <source>
        <dbReference type="Proteomes" id="UP000429607"/>
    </source>
</evidence>
<dbReference type="AlphaFoldDB" id="A0A6A3KXN5"/>
<feature type="compositionally biased region" description="Basic residues" evidence="1">
    <location>
        <begin position="1"/>
        <end position="16"/>
    </location>
</feature>
<evidence type="ECO:0000313" key="5">
    <source>
        <dbReference type="Proteomes" id="UP000435112"/>
    </source>
</evidence>
<protein>
    <submittedName>
        <fullName evidence="3">Uncharacterized protein</fullName>
    </submittedName>
</protein>
<accession>A0A6A3KXN5</accession>
<comment type="caution">
    <text evidence="3">The sequence shown here is derived from an EMBL/GenBank/DDBJ whole genome shotgun (WGS) entry which is preliminary data.</text>
</comment>
<dbReference type="Proteomes" id="UP000429607">
    <property type="component" value="Unassembled WGS sequence"/>
</dbReference>
<name>A0A6A3KXN5_9STRA</name>
<feature type="region of interest" description="Disordered" evidence="1">
    <location>
        <begin position="1"/>
        <end position="35"/>
    </location>
</feature>
<organism evidence="3 4">
    <name type="scientific">Phytophthora rubi</name>
    <dbReference type="NCBI Taxonomy" id="129364"/>
    <lineage>
        <taxon>Eukaryota</taxon>
        <taxon>Sar</taxon>
        <taxon>Stramenopiles</taxon>
        <taxon>Oomycota</taxon>
        <taxon>Peronosporomycetes</taxon>
        <taxon>Peronosporales</taxon>
        <taxon>Peronosporaceae</taxon>
        <taxon>Phytophthora</taxon>
    </lineage>
</organism>
<proteinExistence type="predicted"/>
<dbReference type="EMBL" id="QXFU01001229">
    <property type="protein sequence ID" value="KAE9007304.1"/>
    <property type="molecule type" value="Genomic_DNA"/>
</dbReference>
<sequence>MLSRARRGLVRPRSVSRAHDMPMRKSEDPRAEGLGLGSATVCSSATSTDHCIKLADEMRLEAA</sequence>